<dbReference type="PANTHER" id="PTHR48107:SF26">
    <property type="entry name" value="OXIDOREDUCTASE, SHORT-CHAIN DEHYDROGENASE_REDUCTASE FAMILY (AFU_ORTHOLOGUE AFUA_4G05870)"/>
    <property type="match status" value="1"/>
</dbReference>
<keyword evidence="6" id="KW-1185">Reference proteome</keyword>
<dbReference type="Pfam" id="PF13561">
    <property type="entry name" value="adh_short_C2"/>
    <property type="match status" value="1"/>
</dbReference>
<gene>
    <name evidence="5" type="ORF">EW026_g4328</name>
</gene>
<dbReference type="GO" id="GO:0016614">
    <property type="term" value="F:oxidoreductase activity, acting on CH-OH group of donors"/>
    <property type="evidence" value="ECO:0007669"/>
    <property type="project" value="UniProtKB-ARBA"/>
</dbReference>
<dbReference type="InterPro" id="IPR002347">
    <property type="entry name" value="SDR_fam"/>
</dbReference>
<dbReference type="EMBL" id="SGPJ01000152">
    <property type="protein sequence ID" value="THG97725.1"/>
    <property type="molecule type" value="Genomic_DNA"/>
</dbReference>
<comment type="similarity">
    <text evidence="1">Belongs to the short-chain dehydrogenases/reductases (SDR) family.</text>
</comment>
<dbReference type="SUPFAM" id="SSF51735">
    <property type="entry name" value="NAD(P)-binding Rossmann-fold domains"/>
    <property type="match status" value="1"/>
</dbReference>
<evidence type="ECO:0000313" key="5">
    <source>
        <dbReference type="EMBL" id="THG97725.1"/>
    </source>
</evidence>
<evidence type="ECO:0000256" key="1">
    <source>
        <dbReference type="ARBA" id="ARBA00006484"/>
    </source>
</evidence>
<evidence type="ECO:0000256" key="3">
    <source>
        <dbReference type="ARBA" id="ARBA00023002"/>
    </source>
</evidence>
<dbReference type="AlphaFoldDB" id="A0A4S4KHH5"/>
<evidence type="ECO:0008006" key="7">
    <source>
        <dbReference type="Google" id="ProtNLM"/>
    </source>
</evidence>
<dbReference type="InterPro" id="IPR020904">
    <property type="entry name" value="Sc_DH/Rdtase_CS"/>
</dbReference>
<accession>A0A4S4KHH5</accession>
<dbReference type="PROSITE" id="PS00061">
    <property type="entry name" value="ADH_SHORT"/>
    <property type="match status" value="1"/>
</dbReference>
<keyword evidence="3" id="KW-0560">Oxidoreductase</keyword>
<evidence type="ECO:0000256" key="2">
    <source>
        <dbReference type="ARBA" id="ARBA00022857"/>
    </source>
</evidence>
<name>A0A4S4KHH5_9APHY</name>
<dbReference type="FunFam" id="3.40.50.720:FF:000084">
    <property type="entry name" value="Short-chain dehydrogenase reductase"/>
    <property type="match status" value="1"/>
</dbReference>
<evidence type="ECO:0000256" key="4">
    <source>
        <dbReference type="SAM" id="MobiDB-lite"/>
    </source>
</evidence>
<sequence length="304" mass="32835">MSTQIPEQFKKGYKVPFQKQEAAPGLQTKLNPQPIDDITADGKPYKPSGKLDGRTAIITGADSGIGRSTAILFALEGANLTIHATEKEKHELKEVEKIIGQKTGGKCKVKSVILDLRKEAACKELIQKHVEGHGDKLDTLVLNHGTQNAFADITKLPSEQWLNTFDTNIHSFFFITRAAIPFLEKSAYPTITFNASINMAVGHPELIDYTSTKGAIIAFMRSLSNNIVGDRGIRCNAVAPGPIWTPLIPATMTDESLKSFGTGVPMSRAGQPVEVATCFVFLASADSSYISGQIIHVNGGVVIN</sequence>
<keyword evidence="2" id="KW-0521">NADP</keyword>
<comment type="caution">
    <text evidence="5">The sequence shown here is derived from an EMBL/GenBank/DDBJ whole genome shotgun (WGS) entry which is preliminary data.</text>
</comment>
<protein>
    <recommendedName>
        <fullName evidence="7">NAD(P)-binding protein</fullName>
    </recommendedName>
</protein>
<dbReference type="Gene3D" id="3.40.50.720">
    <property type="entry name" value="NAD(P)-binding Rossmann-like Domain"/>
    <property type="match status" value="1"/>
</dbReference>
<proteinExistence type="inferred from homology"/>
<organism evidence="5 6">
    <name type="scientific">Hermanssonia centrifuga</name>
    <dbReference type="NCBI Taxonomy" id="98765"/>
    <lineage>
        <taxon>Eukaryota</taxon>
        <taxon>Fungi</taxon>
        <taxon>Dikarya</taxon>
        <taxon>Basidiomycota</taxon>
        <taxon>Agaricomycotina</taxon>
        <taxon>Agaricomycetes</taxon>
        <taxon>Polyporales</taxon>
        <taxon>Meruliaceae</taxon>
        <taxon>Hermanssonia</taxon>
    </lineage>
</organism>
<feature type="region of interest" description="Disordered" evidence="4">
    <location>
        <begin position="22"/>
        <end position="46"/>
    </location>
</feature>
<reference evidence="5 6" key="1">
    <citation type="submission" date="2019-02" db="EMBL/GenBank/DDBJ databases">
        <title>Genome sequencing of the rare red list fungi Phlebia centrifuga.</title>
        <authorList>
            <person name="Buettner E."/>
            <person name="Kellner H."/>
        </authorList>
    </citation>
    <scope>NUCLEOTIDE SEQUENCE [LARGE SCALE GENOMIC DNA]</scope>
    <source>
        <strain evidence="5 6">DSM 108282</strain>
    </source>
</reference>
<dbReference type="InterPro" id="IPR036291">
    <property type="entry name" value="NAD(P)-bd_dom_sf"/>
</dbReference>
<evidence type="ECO:0000313" key="6">
    <source>
        <dbReference type="Proteomes" id="UP000309038"/>
    </source>
</evidence>
<dbReference type="Proteomes" id="UP000309038">
    <property type="component" value="Unassembled WGS sequence"/>
</dbReference>
<dbReference type="PRINTS" id="PR00081">
    <property type="entry name" value="GDHRDH"/>
</dbReference>
<dbReference type="PANTHER" id="PTHR48107">
    <property type="entry name" value="NADPH-DEPENDENT ALDEHYDE REDUCTASE-LIKE PROTEIN, CHLOROPLASTIC-RELATED"/>
    <property type="match status" value="1"/>
</dbReference>